<dbReference type="PROSITE" id="PS50405">
    <property type="entry name" value="GST_CTER"/>
    <property type="match status" value="1"/>
</dbReference>
<accession>A0ABS5W6Q3</accession>
<dbReference type="SFLD" id="SFLDS00019">
    <property type="entry name" value="Glutathione_Transferase_(cytos"/>
    <property type="match status" value="1"/>
</dbReference>
<dbReference type="InterPro" id="IPR010987">
    <property type="entry name" value="Glutathione-S-Trfase_C-like"/>
</dbReference>
<evidence type="ECO:0000313" key="5">
    <source>
        <dbReference type="Proteomes" id="UP000811255"/>
    </source>
</evidence>
<dbReference type="Pfam" id="PF02798">
    <property type="entry name" value="GST_N"/>
    <property type="match status" value="1"/>
</dbReference>
<dbReference type="InterPro" id="IPR036282">
    <property type="entry name" value="Glutathione-S-Trfase_C_sf"/>
</dbReference>
<organism evidence="4 5">
    <name type="scientific">Croceibacterium selenioxidans</name>
    <dbReference type="NCBI Taxonomy" id="2838833"/>
    <lineage>
        <taxon>Bacteria</taxon>
        <taxon>Pseudomonadati</taxon>
        <taxon>Pseudomonadota</taxon>
        <taxon>Alphaproteobacteria</taxon>
        <taxon>Sphingomonadales</taxon>
        <taxon>Erythrobacteraceae</taxon>
        <taxon>Croceibacterium</taxon>
    </lineage>
</organism>
<keyword evidence="5" id="KW-1185">Reference proteome</keyword>
<dbReference type="InterPro" id="IPR040079">
    <property type="entry name" value="Glutathione_S-Trfase"/>
</dbReference>
<reference evidence="4 5" key="1">
    <citation type="submission" date="2021-05" db="EMBL/GenBank/DDBJ databases">
        <title>Croceibacterium sp. LX-88 genome sequence.</title>
        <authorList>
            <person name="Luo X."/>
        </authorList>
    </citation>
    <scope>NUCLEOTIDE SEQUENCE [LARGE SCALE GENOMIC DNA]</scope>
    <source>
        <strain evidence="4 5">LX-88</strain>
    </source>
</reference>
<dbReference type="PANTHER" id="PTHR44051:SF8">
    <property type="entry name" value="GLUTATHIONE S-TRANSFERASE GSTA"/>
    <property type="match status" value="1"/>
</dbReference>
<dbReference type="RefSeq" id="WP_214536407.1">
    <property type="nucleotide sequence ID" value="NZ_JAHFVK010000002.1"/>
</dbReference>
<feature type="domain" description="GST C-terminal" evidence="3">
    <location>
        <begin position="92"/>
        <end position="250"/>
    </location>
</feature>
<evidence type="ECO:0000259" key="3">
    <source>
        <dbReference type="PROSITE" id="PS50405"/>
    </source>
</evidence>
<dbReference type="CDD" id="cd00570">
    <property type="entry name" value="GST_N_family"/>
    <property type="match status" value="1"/>
</dbReference>
<dbReference type="InterPro" id="IPR004046">
    <property type="entry name" value="GST_C"/>
</dbReference>
<dbReference type="Gene3D" id="1.20.1050.10">
    <property type="match status" value="2"/>
</dbReference>
<protein>
    <submittedName>
        <fullName evidence="4">Glutathione S-transferase family protein</fullName>
    </submittedName>
</protein>
<dbReference type="EMBL" id="JAHFVK010000002">
    <property type="protein sequence ID" value="MBT2134787.1"/>
    <property type="molecule type" value="Genomic_DNA"/>
</dbReference>
<dbReference type="PANTHER" id="PTHR44051">
    <property type="entry name" value="GLUTATHIONE S-TRANSFERASE-RELATED"/>
    <property type="match status" value="1"/>
</dbReference>
<name>A0ABS5W6Q3_9SPHN</name>
<dbReference type="SUPFAM" id="SSF47616">
    <property type="entry name" value="GST C-terminal domain-like"/>
    <property type="match status" value="1"/>
</dbReference>
<proteinExistence type="inferred from homology"/>
<dbReference type="Proteomes" id="UP000811255">
    <property type="component" value="Unassembled WGS sequence"/>
</dbReference>
<feature type="domain" description="GST N-terminal" evidence="2">
    <location>
        <begin position="1"/>
        <end position="82"/>
    </location>
</feature>
<gene>
    <name evidence="4" type="ORF">KK137_10610</name>
</gene>
<dbReference type="Gene3D" id="3.40.30.10">
    <property type="entry name" value="Glutaredoxin"/>
    <property type="match status" value="1"/>
</dbReference>
<dbReference type="CDD" id="cd00299">
    <property type="entry name" value="GST_C_family"/>
    <property type="match status" value="1"/>
</dbReference>
<comment type="caution">
    <text evidence="4">The sequence shown here is derived from an EMBL/GenBank/DDBJ whole genome shotgun (WGS) entry which is preliminary data.</text>
</comment>
<evidence type="ECO:0000313" key="4">
    <source>
        <dbReference type="EMBL" id="MBT2134787.1"/>
    </source>
</evidence>
<dbReference type="InterPro" id="IPR036249">
    <property type="entry name" value="Thioredoxin-like_sf"/>
</dbReference>
<dbReference type="SUPFAM" id="SSF52833">
    <property type="entry name" value="Thioredoxin-like"/>
    <property type="match status" value="1"/>
</dbReference>
<evidence type="ECO:0000259" key="2">
    <source>
        <dbReference type="PROSITE" id="PS50404"/>
    </source>
</evidence>
<dbReference type="SFLD" id="SFLDG00358">
    <property type="entry name" value="Main_(cytGST)"/>
    <property type="match status" value="1"/>
</dbReference>
<dbReference type="InterPro" id="IPR004045">
    <property type="entry name" value="Glutathione_S-Trfase_N"/>
</dbReference>
<dbReference type="PROSITE" id="PS50404">
    <property type="entry name" value="GST_NTER"/>
    <property type="match status" value="1"/>
</dbReference>
<sequence length="257" mass="29244">MALKYYHAEPLANSLKSMIPLKEKGLAYESIYVDLHKFEQHSDWFVAINPEGQVPVLDHDGTIITHTTVINEYLEDAFPDANPDSGPLRPRDPVGAARMRYWNKFVDEHVMNHVSMHGWHRLVGVIARNIDDGTFEDLLSHIPLPDQRKKWATARSGFSEADLQNASDKIDYALAKIEKQLGETAWLAGQAYTLADINFYSHCGMMVERMFPEKDVAARYPRLVDWRERVTARPAVAEALKAEDRTAPGLRTWSGDR</sequence>
<evidence type="ECO:0000256" key="1">
    <source>
        <dbReference type="RuleBase" id="RU003494"/>
    </source>
</evidence>
<comment type="similarity">
    <text evidence="1">Belongs to the GST superfamily.</text>
</comment>
<dbReference type="Pfam" id="PF00043">
    <property type="entry name" value="GST_C"/>
    <property type="match status" value="1"/>
</dbReference>